<dbReference type="EMBL" id="BAABEO010000006">
    <property type="protein sequence ID" value="GAA3668084.1"/>
    <property type="molecule type" value="Genomic_DNA"/>
</dbReference>
<evidence type="ECO:0000313" key="8">
    <source>
        <dbReference type="Proteomes" id="UP001500752"/>
    </source>
</evidence>
<organism evidence="7 8">
    <name type="scientific">Arthrobacter ginkgonis</name>
    <dbReference type="NCBI Taxonomy" id="1630594"/>
    <lineage>
        <taxon>Bacteria</taxon>
        <taxon>Bacillati</taxon>
        <taxon>Actinomycetota</taxon>
        <taxon>Actinomycetes</taxon>
        <taxon>Micrococcales</taxon>
        <taxon>Micrococcaceae</taxon>
        <taxon>Arthrobacter</taxon>
    </lineage>
</organism>
<name>A0ABP7BTL4_9MICC</name>
<dbReference type="Proteomes" id="UP001500752">
    <property type="component" value="Unassembled WGS sequence"/>
</dbReference>
<dbReference type="Gene3D" id="3.40.50.300">
    <property type="entry name" value="P-loop containing nucleotide triphosphate hydrolases"/>
    <property type="match status" value="2"/>
</dbReference>
<keyword evidence="2" id="KW-0813">Transport</keyword>
<evidence type="ECO:0000256" key="3">
    <source>
        <dbReference type="ARBA" id="ARBA00022741"/>
    </source>
</evidence>
<dbReference type="InterPro" id="IPR027417">
    <property type="entry name" value="P-loop_NTPase"/>
</dbReference>
<accession>A0ABP7BTL4</accession>
<evidence type="ECO:0000313" key="7">
    <source>
        <dbReference type="EMBL" id="GAA3668084.1"/>
    </source>
</evidence>
<dbReference type="InterPro" id="IPR050095">
    <property type="entry name" value="ECF_ABC_transporter_ATP-bd"/>
</dbReference>
<evidence type="ECO:0000256" key="1">
    <source>
        <dbReference type="ARBA" id="ARBA00005417"/>
    </source>
</evidence>
<feature type="domain" description="ABC transporter" evidence="6">
    <location>
        <begin position="311"/>
        <end position="523"/>
    </location>
</feature>
<dbReference type="SUPFAM" id="SSF52540">
    <property type="entry name" value="P-loop containing nucleoside triphosphate hydrolases"/>
    <property type="match status" value="2"/>
</dbReference>
<comment type="similarity">
    <text evidence="1">Belongs to the ABC transporter superfamily.</text>
</comment>
<feature type="domain" description="ABC transporter" evidence="6">
    <location>
        <begin position="1"/>
        <end position="241"/>
    </location>
</feature>
<comment type="caution">
    <text evidence="7">The sequence shown here is derived from an EMBL/GenBank/DDBJ whole genome shotgun (WGS) entry which is preliminary data.</text>
</comment>
<proteinExistence type="inferred from homology"/>
<keyword evidence="4 7" id="KW-0067">ATP-binding</keyword>
<feature type="region of interest" description="Disordered" evidence="5">
    <location>
        <begin position="297"/>
        <end position="323"/>
    </location>
</feature>
<dbReference type="SMART" id="SM00382">
    <property type="entry name" value="AAA"/>
    <property type="match status" value="2"/>
</dbReference>
<dbReference type="Pfam" id="PF00005">
    <property type="entry name" value="ABC_tran"/>
    <property type="match status" value="2"/>
</dbReference>
<dbReference type="PROSITE" id="PS00211">
    <property type="entry name" value="ABC_TRANSPORTER_1"/>
    <property type="match status" value="1"/>
</dbReference>
<keyword evidence="8" id="KW-1185">Reference proteome</keyword>
<dbReference type="PROSITE" id="PS50893">
    <property type="entry name" value="ABC_TRANSPORTER_2"/>
    <property type="match status" value="2"/>
</dbReference>
<dbReference type="InterPro" id="IPR015856">
    <property type="entry name" value="ABC_transpr_CbiO/EcfA_su"/>
</dbReference>
<keyword evidence="3" id="KW-0547">Nucleotide-binding</keyword>
<protein>
    <submittedName>
        <fullName evidence="7">ABC transporter ATP-binding protein</fullName>
    </submittedName>
</protein>
<reference evidence="8" key="1">
    <citation type="journal article" date="2019" name="Int. J. Syst. Evol. Microbiol.">
        <title>The Global Catalogue of Microorganisms (GCM) 10K type strain sequencing project: providing services to taxonomists for standard genome sequencing and annotation.</title>
        <authorList>
            <consortium name="The Broad Institute Genomics Platform"/>
            <consortium name="The Broad Institute Genome Sequencing Center for Infectious Disease"/>
            <person name="Wu L."/>
            <person name="Ma J."/>
        </authorList>
    </citation>
    <scope>NUCLEOTIDE SEQUENCE [LARGE SCALE GENOMIC DNA]</scope>
    <source>
        <strain evidence="8">JCM 30742</strain>
    </source>
</reference>
<dbReference type="InterPro" id="IPR003593">
    <property type="entry name" value="AAA+_ATPase"/>
</dbReference>
<dbReference type="InterPro" id="IPR003439">
    <property type="entry name" value="ABC_transporter-like_ATP-bd"/>
</dbReference>
<evidence type="ECO:0000259" key="6">
    <source>
        <dbReference type="PROSITE" id="PS50893"/>
    </source>
</evidence>
<gene>
    <name evidence="7" type="ORF">GCM10023081_03290</name>
</gene>
<sequence>MEFPRRTGPVLRKVDLRLEPGEQLMVFGPSGAGKSTLLQLVNGVIPHAVAVQLSGSVRVRGTDTLDTDVAELSRSVGVLAQDPSSAVCLPDVEQELALPLENRAVDPAAISGRIDAALHAVHAGGLRLRKTSQLSGGEGQRVALAASLIAEPAVLLLDEPTSMLDAEGIASVREAIERAVDEYGPAVVLVEHRMDEYAGRRGLAGLPGRAVVLNGDGEILLDGPTTEVLTEAAPQLQARGCWLPLETELQAVFGCPGGLGAETVRAGLKDLAGAHPLPAPAGGPPSHREAPALRAVGLSVDRNAAGQRRRKRRSSTPATAGPGALLTDIDLAVNPGEIVALLGANGTGKTSLLLTLAGLLEPAAGQVTGARPGMVFQNPEHQFVAGTVRGELGYGLAAGAEPVVEQLLRQHRLEHLADQNPFRLSGGEKRRLSVAAMLAHPRPALLADEPCFGLDRRAAIAMMESFRLAAAAGRAILFSTHDLRTAATVAHRAVVIAEGTVIADGPVFEVLAQREVLARAGLSVPPLLEWLLETFETAGQMCAVLTALDAAVPRHGEERGA</sequence>
<dbReference type="CDD" id="cd03225">
    <property type="entry name" value="ABC_cobalt_CbiO_domain1"/>
    <property type="match status" value="2"/>
</dbReference>
<dbReference type="GO" id="GO:0005524">
    <property type="term" value="F:ATP binding"/>
    <property type="evidence" value="ECO:0007669"/>
    <property type="project" value="UniProtKB-KW"/>
</dbReference>
<dbReference type="InterPro" id="IPR017871">
    <property type="entry name" value="ABC_transporter-like_CS"/>
</dbReference>
<evidence type="ECO:0000256" key="2">
    <source>
        <dbReference type="ARBA" id="ARBA00022448"/>
    </source>
</evidence>
<evidence type="ECO:0000256" key="5">
    <source>
        <dbReference type="SAM" id="MobiDB-lite"/>
    </source>
</evidence>
<evidence type="ECO:0000256" key="4">
    <source>
        <dbReference type="ARBA" id="ARBA00022840"/>
    </source>
</evidence>
<dbReference type="PANTHER" id="PTHR43553:SF24">
    <property type="entry name" value="ENERGY-COUPLING FACTOR TRANSPORTER ATP-BINDING PROTEIN ECFA1"/>
    <property type="match status" value="1"/>
</dbReference>
<dbReference type="PANTHER" id="PTHR43553">
    <property type="entry name" value="HEAVY METAL TRANSPORTER"/>
    <property type="match status" value="1"/>
</dbReference>